<keyword evidence="1" id="KW-0175">Coiled coil</keyword>
<dbReference type="InterPro" id="IPR014756">
    <property type="entry name" value="Ig_E-set"/>
</dbReference>
<proteinExistence type="predicted"/>
<dbReference type="InterPro" id="IPR036179">
    <property type="entry name" value="Ig-like_dom_sf"/>
</dbReference>
<evidence type="ECO:0000259" key="4">
    <source>
        <dbReference type="PROSITE" id="PS51208"/>
    </source>
</evidence>
<name>A0ABR5YBV4_9SPHN</name>
<dbReference type="Pfam" id="PF07679">
    <property type="entry name" value="I-set"/>
    <property type="match status" value="1"/>
</dbReference>
<dbReference type="SMART" id="SM00869">
    <property type="entry name" value="Autotransporter"/>
    <property type="match status" value="1"/>
</dbReference>
<dbReference type="EMBL" id="LQQO01000033">
    <property type="protein sequence ID" value="KZE11867.1"/>
    <property type="molecule type" value="Genomic_DNA"/>
</dbReference>
<organism evidence="5 6">
    <name type="scientific">Sphingomonas hankookensis</name>
    <dbReference type="NCBI Taxonomy" id="563996"/>
    <lineage>
        <taxon>Bacteria</taxon>
        <taxon>Pseudomonadati</taxon>
        <taxon>Pseudomonadota</taxon>
        <taxon>Alphaproteobacteria</taxon>
        <taxon>Sphingomonadales</taxon>
        <taxon>Sphingomonadaceae</taxon>
        <taxon>Sphingomonas</taxon>
    </lineage>
</organism>
<sequence length="3469" mass="335515">MFGAFIRALGRVVKTGVTVDTAPGVALSSDQFASDKTDVASRASRRIVRPAIALSALAIAAMPCAAAAESAACTAINNGELNYSANFSSTAAPNPSGRAKGVSATASGIRSSAYTAAGVAFPASYNGFSPTLYDFDEGEVIRMTVRTDAPTQLASTNGFTAYLYVSNANTGAFTNQSANINAVGTATLTVTTTATSNAVLARIGRAGTNDLGAFTVSATCVGTPPPAISGITPTSGPAAGGTSVTINGSNFTGVDQVRFDTTLVSVTPASDTQIVATAPAHAAGTVGIAVVKNGTASATFTGYTYIAAPAVTAVAPASGGAGGGNSVTLTGTGFTNATAVSFGGSPASSYTVNSATQITATAPAGSGTVNVTVTTPGGTSATGSGNQYRYVAAPTISAISPTGGSSGGGTPVTITGTDFVSGNSYSASFGATTVPATYASATTLTATTPAGAGTVAVGVTDTTAGQASTGSVSYSFAAPTVTALSVTSGPANTARNVVITGTNFTPAATVSIGGTAATGVTYTNANQLSATLPAKAAGTYDVQVTTGSVTSAAGPGTQYSYIAAPTITGATPGSGTTAGGTSVTITGTALTGASAVTFGGNAATSFVVTGDTQITAVTPAGAAGATSIAVTTPGGTATLANGYSYVVLNPPAVTTQPAGQTVAVGATASFTAGASGSPSPSVQWQVSSDSGASFTNIAGATAATYTTPATIAGDNGRQYRAVFTNSQGSATSSAATLTVIQAPTANAQSVTATFNTATAVTLTGSDPNTPARTLTYAIIGSPPAHGTLSGTLPNLTYTPSANYIGADSFTFTVSNGLATSSAATVTITVAGPPAPAAPVLTSPANGSTLNTATPVVTGVTAGGTTVQIFIDGTLNGNATVSGGNFSYPVVSALGQGSHSVYAVASASGVASPASSSNVFIIDTVAPATPVITAPANGATLANRRPAITGTAESNASLTIRINGAAAGTTPATAGGTYSYAPAVDLPLGANTVSVTATDAAGNVSPNATNSFTIVALPTVSGVTPAEGGTAGGTTITVIGTNFTSGSTVTVGGTPATGVTIASATSLTAITPAGSAGPATVQVTNAAGAGTTTGSFTYVGAPTASAQAVSTAFQTARSITLAGTDSNTPARTLSYAITAAPARGTLSGTAPNLTYTPAAGARGTDSFTYTASNGVSTSAPATVTVTIGDPTLTIAAPPASGTVGTAYTATLSTTGGTAPYRYAVTAGALPTGLTLAADGTLAGTPTSAGAFAFTVTAEDSTGGNPPVAQSQAFTITIGRGAQTVRFTSTPPAGAIVGGTYLVAATASSGLTPAIAIDAASRAICSITGNSVRFDQVGTCVVTASQAGDTSFDPATPVQQSIAIGAPTIALSPATLPTPQVGIAYSQRLTASGGTAPYGFAVTAGALPTGLTLASDGTLSGTPSAAGSFTYTITATDSASGSGAPFAGQASYTTSVQPPVLTLSPAANTATATALPAATGGTAYSQTITTSGGIAPYGYSVVGGALPPGLTLASGGVISGTPSAAGTFTVRLRATDSATTPFGVEGLYAITVAAPAIVVTPATLPSATVGQAYDQTVTASGAGTSYSYAVTAGALPPGVTLASDGRLTGTPGAGGSFAFTLTATNAAGFTGARAYTLSVTAPTLALSPASLPAGTSGVTYSATLSTSGGIAPYGYAVTAGALPAGVTLSSSGVLAGTPTQSGSFTFSVTATDSSTGSGPYSATRSYTLVIGAPALTLAPSTLANATVGAAYSQALTANGGTAPYSYAVTAGALPAGVTLGTNGTLSGTPTAGGSYSFTVTAADATTSGNGGPYTAARSYTLTVATATVALSPANLPAGVSGAAYSETLSATGGTAPYSYVVTAGALPTGVTLASNGTLAGTPTQSGSFTFSITATDSSTGSGPYSATRSYTLVIAVPALTLAPTTLTNATVGAAYSQALTASGGTAPYSYAVTAGALPAGVTLGTNGTLSGTPTAGGSYSFTVTATDATTRANGGPYTAARNYTLTVAVATVALSPANLPAGTSGAAYSETPSATGGTAPYSYTLTAGALPAGVTLSSSGSLSGTPTQSGSFTFSITATDSSTGSGPYSATRSYTLSIAAPALALAPASLANATVGAAYSQVLTASGGTAPYSYAVTAGALPAGVTLGTNGTLSGTPTAGGSYSFTVTATDATATGNGGPYTASRSYTLSVATATVAFGQASLPAGVSGKAFSETLSATGGTAPYSYVVTAGALPVGVTLASNGTLAGTPTQSGSFTFSITATDSSTGSGPYSATRSYTLSIAAPALALDPATLANATVGAAYSQALTASGGTAPYSYAVTAGALPAGVTLGTNGTLSGTPTAGGSYSFTVTATDATATGNGGPYMASRSYMLSVATATVAFSQASLPAGVSGTAFSETLSAIGGTAPYSYAVTGGTLPVGVTLASNGTLAGTPTQSGSFTFSITAIDSSTGSGPYSATRSYTLSIAAPALALDPATLANATVGAAYSQALTASGGTAPYSYAVTAGALPAGVTLGTNGTLSGTPTAGGSYGFTVTATDATASGNGGPYTAARGYTLFVAGARVAVGPASLPDGRYEAAYSQTLTASGGTAPYRYAVTDGALPAGVTLAADGTLSGTPSTFGRFAFTMTATDSSTGAGPYSGAKAYSLVIAAPDVPVAANVSLAVGYNAAATVVPLKVSGGAATGVAIATAPAHGTATVNGTAISYTPAAGYAGADSFTYTASNAGGASAPATVSITVAQPSLALTPATLPAGQEDVAYSQQLSTSGGTAPYAYAVTAGRLPAGVTLSTGGLLAGTPQESGRYTVTVTATDSSSGNGPFTAANAYTLEIALPAPPVARPGSAATGAATTAQNGAVAIDLSALVTGDYRQIRITTQPQHGTVSIDGGQQGVAETSPRITPPSQGLVAAARPQAATGSSPRITATYTPEPGYIGEDGFGYVAIGDGGTSNEARIAVTVTGSAPIAPAVKAGVANGQTQIVDLTGTAIGGPFVGAAILSVTPAEGVEATLVESGSVGDRRYQLRITPRGRFSGTATVRYTLTNAYGTSAPAVVSISVVQRADPSQDATVTGISAAQAEATRRFAQAQLDNFQRRNEQLHNGGAGSMARPMGISIAGGNSFGGRDPDPASSALDVAMLKSEHATEVMGRERAAGIIAIDGDGRTMPVAGLAAARSERGRMLPGDRAAPAGADTTDAIEGTGRPVGSTALWSGGAILLGTQDATRGRGKLTVSSGGLSSGADVKLSETLTVGVGGGYGGERTEVGRNQGRVDSSSWMGAIYGSLAPADGLFLDGVAGAGRLAFDTVRTVTGGNAVARGHRSGTMLFGSLTGGFDRTRDTHALSAYGRVDLLSADLNRYTETGVGTANLVFDRRNLTSLSGVLGLRGSFVTGRFVPRLRAEWRHEFRNGGVQALDYADLGGFTYAIRGDDWTRDNVSVELGTDYVFDNGWRIGLGLSGSLGQGSRYATETITIRKQF</sequence>
<evidence type="ECO:0000313" key="5">
    <source>
        <dbReference type="EMBL" id="KZE11867.1"/>
    </source>
</evidence>
<dbReference type="PANTHER" id="PTHR37494:SF1">
    <property type="entry name" value="STAPHYLOCOCCUS AUREUS SURFACE PROTEIN A"/>
    <property type="match status" value="1"/>
</dbReference>
<keyword evidence="6" id="KW-1185">Reference proteome</keyword>
<dbReference type="InterPro" id="IPR013098">
    <property type="entry name" value="Ig_I-set"/>
</dbReference>
<feature type="coiled-coil region" evidence="1">
    <location>
        <begin position="3069"/>
        <end position="3096"/>
    </location>
</feature>
<evidence type="ECO:0000259" key="3">
    <source>
        <dbReference type="PROSITE" id="PS50835"/>
    </source>
</evidence>
<evidence type="ECO:0000313" key="6">
    <source>
        <dbReference type="Proteomes" id="UP000076609"/>
    </source>
</evidence>
<accession>A0ABR5YBV4</accession>
<dbReference type="PANTHER" id="PTHR37494">
    <property type="entry name" value="HEMAGGLUTININ"/>
    <property type="match status" value="1"/>
</dbReference>
<dbReference type="Gene3D" id="2.60.40.10">
    <property type="entry name" value="Immunoglobulins"/>
    <property type="match status" value="25"/>
</dbReference>
<dbReference type="InterPro" id="IPR036709">
    <property type="entry name" value="Autotransporte_beta_dom_sf"/>
</dbReference>
<feature type="region of interest" description="Disordered" evidence="2">
    <location>
        <begin position="3175"/>
        <end position="3197"/>
    </location>
</feature>
<dbReference type="SUPFAM" id="SSF49313">
    <property type="entry name" value="Cadherin-like"/>
    <property type="match status" value="13"/>
</dbReference>
<dbReference type="InterPro" id="IPR044016">
    <property type="entry name" value="Big_13"/>
</dbReference>
<dbReference type="InterPro" id="IPR013783">
    <property type="entry name" value="Ig-like_fold"/>
</dbReference>
<feature type="domain" description="Ig-like" evidence="3">
    <location>
        <begin position="651"/>
        <end position="738"/>
    </location>
</feature>
<gene>
    <name evidence="5" type="ORF">AVT10_16975</name>
</gene>
<dbReference type="InterPro" id="IPR015919">
    <property type="entry name" value="Cadherin-like_sf"/>
</dbReference>
<dbReference type="Pfam" id="PF19077">
    <property type="entry name" value="Big_13"/>
    <property type="match status" value="1"/>
</dbReference>
<dbReference type="PROSITE" id="PS50835">
    <property type="entry name" value="IG_LIKE"/>
    <property type="match status" value="1"/>
</dbReference>
<feature type="domain" description="Autotransporter" evidence="4">
    <location>
        <begin position="3196"/>
        <end position="3469"/>
    </location>
</feature>
<dbReference type="Pfam" id="PF05345">
    <property type="entry name" value="He_PIG"/>
    <property type="match status" value="16"/>
</dbReference>
<dbReference type="PROSITE" id="PS51208">
    <property type="entry name" value="AUTOTRANSPORTER"/>
    <property type="match status" value="1"/>
</dbReference>
<dbReference type="SUPFAM" id="SSF48726">
    <property type="entry name" value="Immunoglobulin"/>
    <property type="match status" value="1"/>
</dbReference>
<dbReference type="Pfam" id="PF17963">
    <property type="entry name" value="Big_9"/>
    <property type="match status" value="3"/>
</dbReference>
<dbReference type="InterPro" id="IPR005546">
    <property type="entry name" value="Autotransporte_beta"/>
</dbReference>
<dbReference type="SMART" id="SM00429">
    <property type="entry name" value="IPT"/>
    <property type="match status" value="6"/>
</dbReference>
<dbReference type="Gene3D" id="2.60.40.3440">
    <property type="match status" value="2"/>
</dbReference>
<dbReference type="RefSeq" id="WP_066691626.1">
    <property type="nucleotide sequence ID" value="NZ_LQQO01000033.1"/>
</dbReference>
<dbReference type="CDD" id="cd00102">
    <property type="entry name" value="IPT"/>
    <property type="match status" value="5"/>
</dbReference>
<feature type="region of interest" description="Disordered" evidence="2">
    <location>
        <begin position="2876"/>
        <end position="2900"/>
    </location>
</feature>
<evidence type="ECO:0000256" key="1">
    <source>
        <dbReference type="SAM" id="Coils"/>
    </source>
</evidence>
<dbReference type="Proteomes" id="UP000076609">
    <property type="component" value="Unassembled WGS sequence"/>
</dbReference>
<dbReference type="InterPro" id="IPR007110">
    <property type="entry name" value="Ig-like_dom"/>
</dbReference>
<dbReference type="Pfam" id="PF01833">
    <property type="entry name" value="TIG"/>
    <property type="match status" value="6"/>
</dbReference>
<dbReference type="SUPFAM" id="SSF103515">
    <property type="entry name" value="Autotransporter"/>
    <property type="match status" value="1"/>
</dbReference>
<dbReference type="Gene3D" id="2.60.40.2810">
    <property type="match status" value="1"/>
</dbReference>
<evidence type="ECO:0000256" key="2">
    <source>
        <dbReference type="SAM" id="MobiDB-lite"/>
    </source>
</evidence>
<dbReference type="InterPro" id="IPR002909">
    <property type="entry name" value="IPT_dom"/>
</dbReference>
<evidence type="ECO:0008006" key="7">
    <source>
        <dbReference type="Google" id="ProtNLM"/>
    </source>
</evidence>
<dbReference type="Gene3D" id="2.40.128.130">
    <property type="entry name" value="Autotransporter beta-domain"/>
    <property type="match status" value="1"/>
</dbReference>
<comment type="caution">
    <text evidence="5">The sequence shown here is derived from an EMBL/GenBank/DDBJ whole genome shotgun (WGS) entry which is preliminary data.</text>
</comment>
<dbReference type="SUPFAM" id="SSF81296">
    <property type="entry name" value="E set domains"/>
    <property type="match status" value="6"/>
</dbReference>
<protein>
    <recommendedName>
        <fullName evidence="7">Autotransporter domain-containing protein</fullName>
    </recommendedName>
</protein>
<reference evidence="6" key="1">
    <citation type="submission" date="2016-01" db="EMBL/GenBank/DDBJ databases">
        <title>Draft genome of Chromobacterium sp. F49.</title>
        <authorList>
            <person name="Hong K.W."/>
        </authorList>
    </citation>
    <scope>NUCLEOTIDE SEQUENCE [LARGE SCALE GENOMIC DNA]</scope>
    <source>
        <strain evidence="6">CN3</strain>
    </source>
</reference>